<keyword evidence="4" id="KW-0812">Transmembrane</keyword>
<dbReference type="GO" id="GO:0005789">
    <property type="term" value="C:endoplasmic reticulum membrane"/>
    <property type="evidence" value="ECO:0007669"/>
    <property type="project" value="UniProtKB-SubCell"/>
</dbReference>
<keyword evidence="8" id="KW-0067">ATP-binding</keyword>
<sequence>MASPLATKRLQRELKALYKNPLSNPKIVAMPNEKNILEWHYVLEGPSDDPKSPYAGGIYHGKLIFPKEYPYKPPGVIMLTPNGRFKPNRRLCLSMSDFHPESWNPMWSISTILMGLYSFMLDNKPTTGSIETSTAAKRTFAADSLAYNVKNDKMFCSLFPEYVELWEDREKERKEQLAALGVDVTKEDDNNNAANAVASANELLSGLDLGPPVVATQKKKNSKKKKK</sequence>
<feature type="compositionally biased region" description="Basic residues" evidence="11">
    <location>
        <begin position="217"/>
        <end position="227"/>
    </location>
</feature>
<keyword evidence="7" id="KW-0256">Endoplasmic reticulum</keyword>
<gene>
    <name evidence="13" type="ORF">QTG54_001316</name>
</gene>
<keyword evidence="6" id="KW-0833">Ubl conjugation pathway</keyword>
<dbReference type="SMART" id="SM00212">
    <property type="entry name" value="UBCc"/>
    <property type="match status" value="1"/>
</dbReference>
<evidence type="ECO:0000256" key="9">
    <source>
        <dbReference type="ARBA" id="ARBA00022989"/>
    </source>
</evidence>
<dbReference type="GO" id="GO:0061631">
    <property type="term" value="F:ubiquitin conjugating enzyme activity"/>
    <property type="evidence" value="ECO:0007669"/>
    <property type="project" value="UniProtKB-EC"/>
</dbReference>
<dbReference type="FunFam" id="3.10.110.10:FF:000023">
    <property type="entry name" value="Ubiquitin-conjugating enzyme E2 J2"/>
    <property type="match status" value="1"/>
</dbReference>
<evidence type="ECO:0000256" key="8">
    <source>
        <dbReference type="ARBA" id="ARBA00022840"/>
    </source>
</evidence>
<evidence type="ECO:0000256" key="4">
    <source>
        <dbReference type="ARBA" id="ARBA00022692"/>
    </source>
</evidence>
<keyword evidence="13" id="KW-0012">Acyltransferase</keyword>
<keyword evidence="5" id="KW-0547">Nucleotide-binding</keyword>
<evidence type="ECO:0000256" key="11">
    <source>
        <dbReference type="SAM" id="MobiDB-lite"/>
    </source>
</evidence>
<keyword evidence="10" id="KW-0472">Membrane</keyword>
<comment type="subcellular location">
    <subcellularLocation>
        <location evidence="1">Endoplasmic reticulum membrane</location>
    </subcellularLocation>
</comment>
<name>A0AAD8YJ98_9STRA</name>
<protein>
    <recommendedName>
        <fullName evidence="2">E2 ubiquitin-conjugating enzyme</fullName>
        <ecNumber evidence="2">2.3.2.23</ecNumber>
    </recommendedName>
</protein>
<dbReference type="InterPro" id="IPR016135">
    <property type="entry name" value="UBQ-conjugating_enzyme/RWD"/>
</dbReference>
<reference evidence="13" key="1">
    <citation type="submission" date="2023-06" db="EMBL/GenBank/DDBJ databases">
        <title>Survivors Of The Sea: Transcriptome response of Skeletonema marinoi to long-term dormancy.</title>
        <authorList>
            <person name="Pinder M.I.M."/>
            <person name="Kourtchenko O."/>
            <person name="Robertson E.K."/>
            <person name="Larsson T."/>
            <person name="Maumus F."/>
            <person name="Osuna-Cruz C.M."/>
            <person name="Vancaester E."/>
            <person name="Stenow R."/>
            <person name="Vandepoele K."/>
            <person name="Ploug H."/>
            <person name="Bruchert V."/>
            <person name="Godhe A."/>
            <person name="Topel M."/>
        </authorList>
    </citation>
    <scope>NUCLEOTIDE SEQUENCE</scope>
    <source>
        <strain evidence="13">R05AC</strain>
    </source>
</reference>
<dbReference type="Pfam" id="PF00179">
    <property type="entry name" value="UQ_con"/>
    <property type="match status" value="1"/>
</dbReference>
<dbReference type="SUPFAM" id="SSF54495">
    <property type="entry name" value="UBC-like"/>
    <property type="match status" value="1"/>
</dbReference>
<evidence type="ECO:0000256" key="6">
    <source>
        <dbReference type="ARBA" id="ARBA00022786"/>
    </source>
</evidence>
<dbReference type="GO" id="GO:0005524">
    <property type="term" value="F:ATP binding"/>
    <property type="evidence" value="ECO:0007669"/>
    <property type="project" value="UniProtKB-KW"/>
</dbReference>
<evidence type="ECO:0000256" key="7">
    <source>
        <dbReference type="ARBA" id="ARBA00022824"/>
    </source>
</evidence>
<dbReference type="AlphaFoldDB" id="A0AAD8YJ98"/>
<proteinExistence type="predicted"/>
<evidence type="ECO:0000256" key="2">
    <source>
        <dbReference type="ARBA" id="ARBA00012486"/>
    </source>
</evidence>
<dbReference type="CDD" id="cd23799">
    <property type="entry name" value="UBCc_UBE2J"/>
    <property type="match status" value="1"/>
</dbReference>
<keyword evidence="3 13" id="KW-0808">Transferase</keyword>
<evidence type="ECO:0000256" key="5">
    <source>
        <dbReference type="ARBA" id="ARBA00022741"/>
    </source>
</evidence>
<dbReference type="EMBL" id="JATAAI010000002">
    <property type="protein sequence ID" value="KAK1747353.1"/>
    <property type="molecule type" value="Genomic_DNA"/>
</dbReference>
<feature type="domain" description="UBC core" evidence="12">
    <location>
        <begin position="5"/>
        <end position="168"/>
    </location>
</feature>
<evidence type="ECO:0000256" key="3">
    <source>
        <dbReference type="ARBA" id="ARBA00022679"/>
    </source>
</evidence>
<dbReference type="EC" id="2.3.2.23" evidence="2"/>
<dbReference type="InterPro" id="IPR050113">
    <property type="entry name" value="Ub_conjugating_enzyme"/>
</dbReference>
<evidence type="ECO:0000256" key="10">
    <source>
        <dbReference type="ARBA" id="ARBA00023136"/>
    </source>
</evidence>
<evidence type="ECO:0000259" key="12">
    <source>
        <dbReference type="PROSITE" id="PS50127"/>
    </source>
</evidence>
<organism evidence="13 14">
    <name type="scientific">Skeletonema marinoi</name>
    <dbReference type="NCBI Taxonomy" id="267567"/>
    <lineage>
        <taxon>Eukaryota</taxon>
        <taxon>Sar</taxon>
        <taxon>Stramenopiles</taxon>
        <taxon>Ochrophyta</taxon>
        <taxon>Bacillariophyta</taxon>
        <taxon>Coscinodiscophyceae</taxon>
        <taxon>Thalassiosirophycidae</taxon>
        <taxon>Thalassiosirales</taxon>
        <taxon>Skeletonemataceae</taxon>
        <taxon>Skeletonema</taxon>
        <taxon>Skeletonema marinoi-dohrnii complex</taxon>
    </lineage>
</organism>
<dbReference type="PROSITE" id="PS50127">
    <property type="entry name" value="UBC_2"/>
    <property type="match status" value="1"/>
</dbReference>
<comment type="caution">
    <text evidence="13">The sequence shown here is derived from an EMBL/GenBank/DDBJ whole genome shotgun (WGS) entry which is preliminary data.</text>
</comment>
<accession>A0AAD8YJ98</accession>
<feature type="region of interest" description="Disordered" evidence="11">
    <location>
        <begin position="207"/>
        <end position="227"/>
    </location>
</feature>
<dbReference type="PANTHER" id="PTHR24067">
    <property type="entry name" value="UBIQUITIN-CONJUGATING ENZYME E2"/>
    <property type="match status" value="1"/>
</dbReference>
<evidence type="ECO:0000256" key="1">
    <source>
        <dbReference type="ARBA" id="ARBA00004586"/>
    </source>
</evidence>
<dbReference type="Gene3D" id="3.10.110.10">
    <property type="entry name" value="Ubiquitin Conjugating Enzyme"/>
    <property type="match status" value="1"/>
</dbReference>
<evidence type="ECO:0000313" key="14">
    <source>
        <dbReference type="Proteomes" id="UP001224775"/>
    </source>
</evidence>
<dbReference type="InterPro" id="IPR000608">
    <property type="entry name" value="UBC"/>
</dbReference>
<keyword evidence="14" id="KW-1185">Reference proteome</keyword>
<keyword evidence="9" id="KW-1133">Transmembrane helix</keyword>
<dbReference type="Proteomes" id="UP001224775">
    <property type="component" value="Unassembled WGS sequence"/>
</dbReference>
<evidence type="ECO:0000313" key="13">
    <source>
        <dbReference type="EMBL" id="KAK1747353.1"/>
    </source>
</evidence>